<keyword evidence="6" id="KW-1133">Transmembrane helix</keyword>
<dbReference type="PANTHER" id="PTHR33248">
    <property type="entry name" value="ZINC ION-BINDING PROTEIN"/>
    <property type="match status" value="1"/>
</dbReference>
<protein>
    <recommendedName>
        <fullName evidence="7">GRF-type domain-containing protein</fullName>
    </recommendedName>
</protein>
<evidence type="ECO:0000313" key="9">
    <source>
        <dbReference type="Proteomes" id="UP001341840"/>
    </source>
</evidence>
<evidence type="ECO:0000256" key="4">
    <source>
        <dbReference type="PROSITE-ProRule" id="PRU01343"/>
    </source>
</evidence>
<keyword evidence="1" id="KW-0479">Metal-binding</keyword>
<evidence type="ECO:0000256" key="1">
    <source>
        <dbReference type="ARBA" id="ARBA00022723"/>
    </source>
</evidence>
<keyword evidence="6" id="KW-0472">Membrane</keyword>
<evidence type="ECO:0000256" key="3">
    <source>
        <dbReference type="ARBA" id="ARBA00022833"/>
    </source>
</evidence>
<dbReference type="Proteomes" id="UP001341840">
    <property type="component" value="Unassembled WGS sequence"/>
</dbReference>
<gene>
    <name evidence="8" type="ORF">PIB30_033889</name>
</gene>
<feature type="region of interest" description="Disordered" evidence="5">
    <location>
        <begin position="91"/>
        <end position="128"/>
    </location>
</feature>
<evidence type="ECO:0000256" key="6">
    <source>
        <dbReference type="SAM" id="Phobius"/>
    </source>
</evidence>
<dbReference type="InterPro" id="IPR010666">
    <property type="entry name" value="Znf_GRF"/>
</dbReference>
<accession>A0ABU6UBD5</accession>
<dbReference type="PROSITE" id="PS51999">
    <property type="entry name" value="ZF_GRF"/>
    <property type="match status" value="1"/>
</dbReference>
<keyword evidence="2 4" id="KW-0863">Zinc-finger</keyword>
<feature type="transmembrane region" description="Helical" evidence="6">
    <location>
        <begin position="245"/>
        <end position="264"/>
    </location>
</feature>
<name>A0ABU6UBD5_9FABA</name>
<evidence type="ECO:0000313" key="8">
    <source>
        <dbReference type="EMBL" id="MED6158567.1"/>
    </source>
</evidence>
<feature type="domain" description="GRF-type" evidence="7">
    <location>
        <begin position="149"/>
        <end position="193"/>
    </location>
</feature>
<proteinExistence type="predicted"/>
<evidence type="ECO:0000259" key="7">
    <source>
        <dbReference type="PROSITE" id="PS51999"/>
    </source>
</evidence>
<keyword evidence="3" id="KW-0862">Zinc</keyword>
<keyword evidence="9" id="KW-1185">Reference proteome</keyword>
<keyword evidence="6" id="KW-0812">Transmembrane</keyword>
<reference evidence="8 9" key="1">
    <citation type="journal article" date="2023" name="Plants (Basel)">
        <title>Bridging the Gap: Combining Genomics and Transcriptomics Approaches to Understand Stylosanthes scabra, an Orphan Legume from the Brazilian Caatinga.</title>
        <authorList>
            <person name="Ferreira-Neto J.R.C."/>
            <person name="da Silva M.D."/>
            <person name="Binneck E."/>
            <person name="de Melo N.F."/>
            <person name="da Silva R.H."/>
            <person name="de Melo A.L.T.M."/>
            <person name="Pandolfi V."/>
            <person name="Bustamante F.O."/>
            <person name="Brasileiro-Vidal A.C."/>
            <person name="Benko-Iseppon A.M."/>
        </authorList>
    </citation>
    <scope>NUCLEOTIDE SEQUENCE [LARGE SCALE GENOMIC DNA]</scope>
    <source>
        <tissue evidence="8">Leaves</tissue>
    </source>
</reference>
<evidence type="ECO:0000256" key="5">
    <source>
        <dbReference type="SAM" id="MobiDB-lite"/>
    </source>
</evidence>
<evidence type="ECO:0000256" key="2">
    <source>
        <dbReference type="ARBA" id="ARBA00022771"/>
    </source>
</evidence>
<comment type="caution">
    <text evidence="8">The sequence shown here is derived from an EMBL/GenBank/DDBJ whole genome shotgun (WGS) entry which is preliminary data.</text>
</comment>
<feature type="compositionally biased region" description="Low complexity" evidence="5">
    <location>
        <begin position="112"/>
        <end position="128"/>
    </location>
</feature>
<organism evidence="8 9">
    <name type="scientific">Stylosanthes scabra</name>
    <dbReference type="NCBI Taxonomy" id="79078"/>
    <lineage>
        <taxon>Eukaryota</taxon>
        <taxon>Viridiplantae</taxon>
        <taxon>Streptophyta</taxon>
        <taxon>Embryophyta</taxon>
        <taxon>Tracheophyta</taxon>
        <taxon>Spermatophyta</taxon>
        <taxon>Magnoliopsida</taxon>
        <taxon>eudicotyledons</taxon>
        <taxon>Gunneridae</taxon>
        <taxon>Pentapetalae</taxon>
        <taxon>rosids</taxon>
        <taxon>fabids</taxon>
        <taxon>Fabales</taxon>
        <taxon>Fabaceae</taxon>
        <taxon>Papilionoideae</taxon>
        <taxon>50 kb inversion clade</taxon>
        <taxon>dalbergioids sensu lato</taxon>
        <taxon>Dalbergieae</taxon>
        <taxon>Pterocarpus clade</taxon>
        <taxon>Stylosanthes</taxon>
    </lineage>
</organism>
<dbReference type="EMBL" id="JASCZI010120984">
    <property type="protein sequence ID" value="MED6158567.1"/>
    <property type="molecule type" value="Genomic_DNA"/>
</dbReference>
<sequence length="266" mass="28493">MSRNSDVGVHTGSTSDMGIKKFPWTGVPPPPTPIFCRSVCSSSSSWCPSSPWDVSMLRLRFLGVTERRLGGLFSPKRVLLDSAIALECSSPVESPNDSGGELSDSEAKEGGRASMASEGGSSSSRRRATSGGLRAFQAGDEIDSIAPRCFCGLHAIMYMSKTKSSPSRLFLGCPNYKLKLGDHCKYFQWLDEHVAKIGGKFGGNTGCEMISYGGSYGETGVGDSLKKRVDELEKKVAVAEKRKNVNVFAIVTALLGLLVVYCVLKG</sequence>